<evidence type="ECO:0000256" key="12">
    <source>
        <dbReference type="ARBA" id="ARBA00023136"/>
    </source>
</evidence>
<evidence type="ECO:0000313" key="21">
    <source>
        <dbReference type="Proteomes" id="UP000694924"/>
    </source>
</evidence>
<protein>
    <recommendedName>
        <fullName evidence="4 15">Alpha-(1,6)-fucosyltransferase</fullName>
        <ecNumber evidence="3 15">2.4.1.68</ecNumber>
    </recommendedName>
</protein>
<keyword evidence="11 15" id="KW-0333">Golgi apparatus</keyword>
<keyword evidence="8 18" id="KW-0812">Transmembrane</keyword>
<dbReference type="InterPro" id="IPR035653">
    <property type="entry name" value="Fut8_SH3"/>
</dbReference>
<feature type="domain" description="SH3" evidence="19">
    <location>
        <begin position="511"/>
        <end position="572"/>
    </location>
</feature>
<keyword evidence="10 18" id="KW-1133">Transmembrane helix</keyword>
<dbReference type="RefSeq" id="XP_015176783.1">
    <property type="nucleotide sequence ID" value="XM_015321297.1"/>
</dbReference>
<proteinExistence type="inferred from homology"/>
<evidence type="ECO:0000313" key="25">
    <source>
        <dbReference type="RefSeq" id="XP_015176783.1"/>
    </source>
</evidence>
<evidence type="ECO:0000256" key="18">
    <source>
        <dbReference type="SAM" id="Phobius"/>
    </source>
</evidence>
<keyword evidence="9" id="KW-0735">Signal-anchor</keyword>
<dbReference type="InterPro" id="IPR001452">
    <property type="entry name" value="SH3_domain"/>
</dbReference>
<evidence type="ECO:0000256" key="10">
    <source>
        <dbReference type="ARBA" id="ARBA00022989"/>
    </source>
</evidence>
<evidence type="ECO:0000256" key="5">
    <source>
        <dbReference type="ARBA" id="ARBA00022443"/>
    </source>
</evidence>
<dbReference type="PANTHER" id="PTHR13132">
    <property type="entry name" value="ALPHA- 1,6 -FUCOSYLTRANSFERASE"/>
    <property type="match status" value="1"/>
</dbReference>
<evidence type="ECO:0000313" key="23">
    <source>
        <dbReference type="RefSeq" id="XP_015176780.1"/>
    </source>
</evidence>
<comment type="similarity">
    <text evidence="15 17">Belongs to the glycosyltransferase 23 family.</text>
</comment>
<evidence type="ECO:0000256" key="6">
    <source>
        <dbReference type="ARBA" id="ARBA00022676"/>
    </source>
</evidence>
<dbReference type="Gene3D" id="3.40.50.11350">
    <property type="match status" value="1"/>
</dbReference>
<dbReference type="PIRSF" id="PIRSF000472">
    <property type="entry name" value="Alpha1_6FUT_euk"/>
    <property type="match status" value="1"/>
</dbReference>
<evidence type="ECO:0000256" key="15">
    <source>
        <dbReference type="PIRNR" id="PIRNR000472"/>
    </source>
</evidence>
<evidence type="ECO:0000256" key="8">
    <source>
        <dbReference type="ARBA" id="ARBA00022692"/>
    </source>
</evidence>
<dbReference type="Pfam" id="PF14604">
    <property type="entry name" value="SH3_9"/>
    <property type="match status" value="1"/>
</dbReference>
<comment type="pathway">
    <text evidence="2 15">Protein modification; protein glycosylation.</text>
</comment>
<evidence type="ECO:0000256" key="3">
    <source>
        <dbReference type="ARBA" id="ARBA00012660"/>
    </source>
</evidence>
<evidence type="ECO:0000256" key="7">
    <source>
        <dbReference type="ARBA" id="ARBA00022679"/>
    </source>
</evidence>
<dbReference type="RefSeq" id="XP_015176780.1">
    <property type="nucleotide sequence ID" value="XM_015321294.1"/>
</dbReference>
<dbReference type="InterPro" id="IPR015827">
    <property type="entry name" value="Fut8"/>
</dbReference>
<dbReference type="CDD" id="cd11792">
    <property type="entry name" value="SH3_Fut8"/>
    <property type="match status" value="1"/>
</dbReference>
<dbReference type="PANTHER" id="PTHR13132:SF29">
    <property type="entry name" value="ALPHA-(1,6)-FUCOSYLTRANSFERASE"/>
    <property type="match status" value="1"/>
</dbReference>
<keyword evidence="5 16" id="KW-0728">SH3 domain</keyword>
<evidence type="ECO:0000259" key="20">
    <source>
        <dbReference type="PROSITE" id="PS51659"/>
    </source>
</evidence>
<dbReference type="RefSeq" id="XP_015176779.1">
    <property type="nucleotide sequence ID" value="XM_015321293.1"/>
</dbReference>
<dbReference type="Gene3D" id="2.30.30.40">
    <property type="entry name" value="SH3 Domains"/>
    <property type="match status" value="1"/>
</dbReference>
<dbReference type="InterPro" id="IPR036028">
    <property type="entry name" value="SH3-like_dom_sf"/>
</dbReference>
<dbReference type="Proteomes" id="UP000694924">
    <property type="component" value="Unplaced"/>
</dbReference>
<sequence length="591" mass="67926">MATFWSGRPGWLGKLGIALLATWLLILIISVLHVFKTNSISSQDGTPTNKENAQRLAQMINDFEIIKKQNDALKNIILRDGPKSLQGDHLGSAQERADRASIYYDLLDQHVGSKNNIPSLEYEELRRKIRNDVQEMWYYMNAVLTKFKKHIDEFSLEQKEKEIQDAVSNIWEHKKSLIIDIDRLTKADGHEEWRKKEAKELSDLVQSRFRYLQNPSDCNKAKKLVCSLNKGCGFGCQIHHITYCFLVAYGTERTLVIKSKGWRYRKEGWESVFKPLSDTCLSVNGISHANWPGDSSKQVISLPIVDNVYPKPKFQPPSVPADIAERLKKLHGHPLVWWVGQVLKYLMRPQDNMQKVLDNAKEKLGFKKPIVGVHVRRTDKVGTEAAYHDIDEYMIKVDQYFDQLETKPDVKRVFLASDDPKVITSARSRYPNYEIIGDPEIAETASVSKRYSDSSLQGIIIDIHLLSLSDYLVCTFSSQVCRVAYELMQTYYSDAYNRFASLDDIYYYGGQNSHPHIVIMDHKPRKSGELELKIGDLIDVYGNHWDGYSKGYNTRTSMTGLFPSFKVKNPVDAVDFPKYPDIMLHENKNKK</sequence>
<keyword evidence="12 15" id="KW-0472">Membrane</keyword>
<dbReference type="PROSITE" id="PS51659">
    <property type="entry name" value="GT23"/>
    <property type="match status" value="1"/>
</dbReference>
<dbReference type="RefSeq" id="XP_015176782.1">
    <property type="nucleotide sequence ID" value="XM_015321296.1"/>
</dbReference>
<feature type="domain" description="GT23" evidence="20">
    <location>
        <begin position="220"/>
        <end position="502"/>
    </location>
</feature>
<keyword evidence="6 15" id="KW-0328">Glycosyltransferase</keyword>
<evidence type="ECO:0000256" key="13">
    <source>
        <dbReference type="ARBA" id="ARBA00023157"/>
    </source>
</evidence>
<feature type="transmembrane region" description="Helical" evidence="18">
    <location>
        <begin position="12"/>
        <end position="35"/>
    </location>
</feature>
<keyword evidence="13" id="KW-1015">Disulfide bond</keyword>
<name>A0ABM1I996_POLDO</name>
<evidence type="ECO:0000256" key="1">
    <source>
        <dbReference type="ARBA" id="ARBA00004447"/>
    </source>
</evidence>
<evidence type="ECO:0000256" key="17">
    <source>
        <dbReference type="PROSITE-ProRule" id="PRU00992"/>
    </source>
</evidence>
<evidence type="ECO:0000256" key="2">
    <source>
        <dbReference type="ARBA" id="ARBA00004922"/>
    </source>
</evidence>
<dbReference type="Gene3D" id="1.10.287.1060">
    <property type="entry name" value="ESAT-6-like"/>
    <property type="match status" value="1"/>
</dbReference>
<evidence type="ECO:0000259" key="19">
    <source>
        <dbReference type="PROSITE" id="PS50002"/>
    </source>
</evidence>
<feature type="region of interest" description="Important for donor substrate binding" evidence="17">
    <location>
        <begin position="376"/>
        <end position="377"/>
    </location>
</feature>
<dbReference type="GeneID" id="107066559"/>
<comment type="function">
    <text evidence="15">Catalyzes the addition of fucose in alpha 1-6 linkage to the first GlcNAc residue, next to the peptide chains in N-glycans.</text>
</comment>
<dbReference type="Pfam" id="PF19745">
    <property type="entry name" value="FUT8_N_cat"/>
    <property type="match status" value="1"/>
</dbReference>
<reference evidence="22 23" key="1">
    <citation type="submission" date="2025-05" db="UniProtKB">
        <authorList>
            <consortium name="RefSeq"/>
        </authorList>
    </citation>
    <scope>IDENTIFICATION</scope>
    <source>
        <tissue evidence="22 23">Whole body</tissue>
    </source>
</reference>
<dbReference type="CDD" id="cd11300">
    <property type="entry name" value="Fut8_like"/>
    <property type="match status" value="1"/>
</dbReference>
<keyword evidence="21" id="KW-1185">Reference proteome</keyword>
<evidence type="ECO:0000256" key="16">
    <source>
        <dbReference type="PROSITE-ProRule" id="PRU00192"/>
    </source>
</evidence>
<evidence type="ECO:0000256" key="4">
    <source>
        <dbReference type="ARBA" id="ARBA00018201"/>
    </source>
</evidence>
<evidence type="ECO:0000256" key="14">
    <source>
        <dbReference type="ARBA" id="ARBA00093238"/>
    </source>
</evidence>
<accession>A0ABM1I996</accession>
<keyword evidence="7 15" id="KW-0808">Transferase</keyword>
<organism evidence="21 25">
    <name type="scientific">Polistes dominula</name>
    <name type="common">European paper wasp</name>
    <name type="synonym">Vespa dominula</name>
    <dbReference type="NCBI Taxonomy" id="743375"/>
    <lineage>
        <taxon>Eukaryota</taxon>
        <taxon>Metazoa</taxon>
        <taxon>Ecdysozoa</taxon>
        <taxon>Arthropoda</taxon>
        <taxon>Hexapoda</taxon>
        <taxon>Insecta</taxon>
        <taxon>Pterygota</taxon>
        <taxon>Neoptera</taxon>
        <taxon>Endopterygota</taxon>
        <taxon>Hymenoptera</taxon>
        <taxon>Apocrita</taxon>
        <taxon>Aculeata</taxon>
        <taxon>Vespoidea</taxon>
        <taxon>Vespidae</taxon>
        <taxon>Polistinae</taxon>
        <taxon>Polistini</taxon>
        <taxon>Polistes</taxon>
    </lineage>
</organism>
<gene>
    <name evidence="22 23 24 25" type="primary">LOC107066559</name>
</gene>
<dbReference type="EC" id="2.4.1.68" evidence="3 15"/>
<dbReference type="SUPFAM" id="SSF50044">
    <property type="entry name" value="SH3-domain"/>
    <property type="match status" value="1"/>
</dbReference>
<comment type="catalytic activity">
    <reaction evidence="14 15">
        <text>N(4)-{beta-D-GlcNAc-(1-&gt;2)-alpha-D-Man-(1-&gt;3)-[beta-D-GlcNAc-(1-&gt;2)-alpha-D-Man-(1-&gt;6)]-beta-D-Man-(1-&gt;4)-beta-D-GlcNAc-(1-&gt;4)-beta-D-GlcNAc}-L-asparaginyl-[protein] + GDP-beta-L-fucose = an N(4)-{beta-D-GlcNAc-(1-&gt;2)-alpha-D-Man-(1-&gt;3)-[beta-D-GlcNAc-(1-&gt;2)-alpha-D-Man-(1-&gt;6)]-beta-D-Man-(1-&gt;4)-beta-D-GlcNAc-(1-&gt;4)-[alpha-L-Fuc-(1-&gt;6)]-beta-D-GlcNAc}-L-asparaginyl-[protein] + GDP + H(+)</text>
        <dbReference type="Rhea" id="RHEA:12985"/>
        <dbReference type="Rhea" id="RHEA-COMP:13526"/>
        <dbReference type="Rhea" id="RHEA-COMP:13532"/>
        <dbReference type="ChEBI" id="CHEBI:15378"/>
        <dbReference type="ChEBI" id="CHEBI:57273"/>
        <dbReference type="ChEBI" id="CHEBI:58189"/>
        <dbReference type="ChEBI" id="CHEBI:60651"/>
        <dbReference type="ChEBI" id="CHEBI:137207"/>
        <dbReference type="EC" id="2.4.1.68"/>
    </reaction>
</comment>
<dbReference type="InterPro" id="IPR045573">
    <property type="entry name" value="Fut8_N_cat"/>
</dbReference>
<evidence type="ECO:0000313" key="24">
    <source>
        <dbReference type="RefSeq" id="XP_015176782.1"/>
    </source>
</evidence>
<evidence type="ECO:0000313" key="22">
    <source>
        <dbReference type="RefSeq" id="XP_015176779.1"/>
    </source>
</evidence>
<evidence type="ECO:0000256" key="11">
    <source>
        <dbReference type="ARBA" id="ARBA00023034"/>
    </source>
</evidence>
<evidence type="ECO:0000256" key="9">
    <source>
        <dbReference type="ARBA" id="ARBA00022968"/>
    </source>
</evidence>
<dbReference type="SMART" id="SM00326">
    <property type="entry name" value="SH3"/>
    <property type="match status" value="1"/>
</dbReference>
<comment type="subcellular location">
    <subcellularLocation>
        <location evidence="1">Golgi apparatus</location>
        <location evidence="1">Golgi stack membrane</location>
        <topology evidence="1">Single-pass type II membrane protein</topology>
    </subcellularLocation>
</comment>
<dbReference type="PROSITE" id="PS50002">
    <property type="entry name" value="SH3"/>
    <property type="match status" value="1"/>
</dbReference>
<dbReference type="InterPro" id="IPR027350">
    <property type="entry name" value="GT23_dom"/>
</dbReference>